<evidence type="ECO:0000313" key="2">
    <source>
        <dbReference type="EMBL" id="TXL71562.1"/>
    </source>
</evidence>
<reference evidence="2 3" key="1">
    <citation type="submission" date="2019-06" db="EMBL/GenBank/DDBJ databases">
        <title>New taxonomy in bacterial strain CC-CFT640, isolated from vineyard.</title>
        <authorList>
            <person name="Lin S.-Y."/>
            <person name="Tsai C.-F."/>
            <person name="Young C.-C."/>
        </authorList>
    </citation>
    <scope>NUCLEOTIDE SEQUENCE [LARGE SCALE GENOMIC DNA]</scope>
    <source>
        <strain evidence="2 3">CC-CFT640</strain>
    </source>
</reference>
<protein>
    <submittedName>
        <fullName evidence="2">Lipocalin-like domain-containing protein</fullName>
    </submittedName>
</protein>
<dbReference type="Pfam" id="PF13924">
    <property type="entry name" value="Lipocalin_5"/>
    <property type="match status" value="1"/>
</dbReference>
<organism evidence="2 3">
    <name type="scientific">Vineibacter terrae</name>
    <dbReference type="NCBI Taxonomy" id="2586908"/>
    <lineage>
        <taxon>Bacteria</taxon>
        <taxon>Pseudomonadati</taxon>
        <taxon>Pseudomonadota</taxon>
        <taxon>Alphaproteobacteria</taxon>
        <taxon>Hyphomicrobiales</taxon>
        <taxon>Vineibacter</taxon>
    </lineage>
</organism>
<dbReference type="RefSeq" id="WP_147850632.1">
    <property type="nucleotide sequence ID" value="NZ_VDUZ01000042.1"/>
</dbReference>
<dbReference type="OrthoDB" id="8370150at2"/>
<dbReference type="Proteomes" id="UP000321638">
    <property type="component" value="Unassembled WGS sequence"/>
</dbReference>
<keyword evidence="3" id="KW-1185">Reference proteome</keyword>
<evidence type="ECO:0000259" key="1">
    <source>
        <dbReference type="Pfam" id="PF13924"/>
    </source>
</evidence>
<sequence>MTNVPPAPDMVVGTWRLVSFTKEDLQTGVVTHPFGQKLNAFVIYTADVVTIFTAPRSKATRGRHTDGCRSHPTLPQYDCLRRPL</sequence>
<dbReference type="AlphaFoldDB" id="A0A5C8PDG5"/>
<gene>
    <name evidence="2" type="ORF">FHP25_29755</name>
</gene>
<feature type="domain" description="Lipocalin-like" evidence="1">
    <location>
        <begin position="12"/>
        <end position="68"/>
    </location>
</feature>
<proteinExistence type="predicted"/>
<dbReference type="EMBL" id="VDUZ01000042">
    <property type="protein sequence ID" value="TXL71562.1"/>
    <property type="molecule type" value="Genomic_DNA"/>
</dbReference>
<dbReference type="InterPro" id="IPR024311">
    <property type="entry name" value="Lipocalin-like"/>
</dbReference>
<accession>A0A5C8PDG5</accession>
<comment type="caution">
    <text evidence="2">The sequence shown here is derived from an EMBL/GenBank/DDBJ whole genome shotgun (WGS) entry which is preliminary data.</text>
</comment>
<name>A0A5C8PDG5_9HYPH</name>
<evidence type="ECO:0000313" key="3">
    <source>
        <dbReference type="Proteomes" id="UP000321638"/>
    </source>
</evidence>